<dbReference type="Pfam" id="PF13649">
    <property type="entry name" value="Methyltransf_25"/>
    <property type="match status" value="1"/>
</dbReference>
<dbReference type="Proteomes" id="UP000789508">
    <property type="component" value="Unassembled WGS sequence"/>
</dbReference>
<accession>A0A9N9GXU0</accession>
<keyword evidence="1" id="KW-0489">Methyltransferase</keyword>
<dbReference type="InterPro" id="IPR029063">
    <property type="entry name" value="SAM-dependent_MTases_sf"/>
</dbReference>
<evidence type="ECO:0000313" key="5">
    <source>
        <dbReference type="EMBL" id="CAG8642583.1"/>
    </source>
</evidence>
<protein>
    <submittedName>
        <fullName evidence="5">12892_t:CDS:1</fullName>
    </submittedName>
</protein>
<keyword evidence="2" id="KW-0808">Transferase</keyword>
<sequence>MTSQTPKTLTEINNKHFNNRATTYDGGINVIIAEKCAKAILEEFGHNSSSDSDVNANEQAAEASGQENNNRIGLLDEGKTQVLDFACGTGLISQSLLPYVHSILGVDTSQGMVDVYNQKCWQQGLTKDEMQAICVDLLGEEGGDPLDGQKFDLIVCASAYHHLGDIKSATKILATYLKPGIGHLIVVDLQLNPEFFQKFYNPEHSHHNPEHSHHNPEHSHHNPEHSHHNPEYSHKHHIPVSQTINNPGFSHDQMREAFEGSGLLENVIVRTAFSLKSEGVELKYLLTKGRRSNLVEEASDYVDRKYT</sequence>
<reference evidence="5" key="1">
    <citation type="submission" date="2021-06" db="EMBL/GenBank/DDBJ databases">
        <authorList>
            <person name="Kallberg Y."/>
            <person name="Tangrot J."/>
            <person name="Rosling A."/>
        </authorList>
    </citation>
    <scope>NUCLEOTIDE SEQUENCE</scope>
    <source>
        <strain evidence="5">FL130A</strain>
    </source>
</reference>
<feature type="compositionally biased region" description="Basic and acidic residues" evidence="3">
    <location>
        <begin position="201"/>
        <end position="233"/>
    </location>
</feature>
<feature type="region of interest" description="Disordered" evidence="3">
    <location>
        <begin position="46"/>
        <end position="71"/>
    </location>
</feature>
<dbReference type="PANTHER" id="PTHR44942:SF4">
    <property type="entry name" value="METHYLTRANSFERASE TYPE 11 DOMAIN-CONTAINING PROTEIN"/>
    <property type="match status" value="1"/>
</dbReference>
<keyword evidence="6" id="KW-1185">Reference proteome</keyword>
<organism evidence="5 6">
    <name type="scientific">Ambispora leptoticha</name>
    <dbReference type="NCBI Taxonomy" id="144679"/>
    <lineage>
        <taxon>Eukaryota</taxon>
        <taxon>Fungi</taxon>
        <taxon>Fungi incertae sedis</taxon>
        <taxon>Mucoromycota</taxon>
        <taxon>Glomeromycotina</taxon>
        <taxon>Glomeromycetes</taxon>
        <taxon>Archaeosporales</taxon>
        <taxon>Ambisporaceae</taxon>
        <taxon>Ambispora</taxon>
    </lineage>
</organism>
<dbReference type="AlphaFoldDB" id="A0A9N9GXU0"/>
<gene>
    <name evidence="5" type="ORF">ALEPTO_LOCUS9759</name>
</gene>
<name>A0A9N9GXU0_9GLOM</name>
<comment type="caution">
    <text evidence="5">The sequence shown here is derived from an EMBL/GenBank/DDBJ whole genome shotgun (WGS) entry which is preliminary data.</text>
</comment>
<evidence type="ECO:0000313" key="6">
    <source>
        <dbReference type="Proteomes" id="UP000789508"/>
    </source>
</evidence>
<dbReference type="GO" id="GO:0008168">
    <property type="term" value="F:methyltransferase activity"/>
    <property type="evidence" value="ECO:0007669"/>
    <property type="project" value="UniProtKB-KW"/>
</dbReference>
<dbReference type="InterPro" id="IPR051052">
    <property type="entry name" value="Diverse_substrate_MTase"/>
</dbReference>
<dbReference type="OrthoDB" id="3647at2759"/>
<dbReference type="CDD" id="cd02440">
    <property type="entry name" value="AdoMet_MTases"/>
    <property type="match status" value="1"/>
</dbReference>
<dbReference type="InterPro" id="IPR041698">
    <property type="entry name" value="Methyltransf_25"/>
</dbReference>
<evidence type="ECO:0000259" key="4">
    <source>
        <dbReference type="Pfam" id="PF13649"/>
    </source>
</evidence>
<feature type="domain" description="Methyltransferase" evidence="4">
    <location>
        <begin position="82"/>
        <end position="180"/>
    </location>
</feature>
<dbReference type="PANTHER" id="PTHR44942">
    <property type="entry name" value="METHYLTRANSF_11 DOMAIN-CONTAINING PROTEIN"/>
    <property type="match status" value="1"/>
</dbReference>
<dbReference type="EMBL" id="CAJVPS010008353">
    <property type="protein sequence ID" value="CAG8642583.1"/>
    <property type="molecule type" value="Genomic_DNA"/>
</dbReference>
<feature type="compositionally biased region" description="Polar residues" evidence="3">
    <location>
        <begin position="46"/>
        <end position="58"/>
    </location>
</feature>
<dbReference type="SUPFAM" id="SSF53335">
    <property type="entry name" value="S-adenosyl-L-methionine-dependent methyltransferases"/>
    <property type="match status" value="1"/>
</dbReference>
<feature type="region of interest" description="Disordered" evidence="3">
    <location>
        <begin position="200"/>
        <end position="252"/>
    </location>
</feature>
<dbReference type="Gene3D" id="3.40.50.150">
    <property type="entry name" value="Vaccinia Virus protein VP39"/>
    <property type="match status" value="1"/>
</dbReference>
<dbReference type="GO" id="GO:0032259">
    <property type="term" value="P:methylation"/>
    <property type="evidence" value="ECO:0007669"/>
    <property type="project" value="UniProtKB-KW"/>
</dbReference>
<proteinExistence type="predicted"/>
<evidence type="ECO:0000256" key="2">
    <source>
        <dbReference type="ARBA" id="ARBA00022679"/>
    </source>
</evidence>
<evidence type="ECO:0000256" key="1">
    <source>
        <dbReference type="ARBA" id="ARBA00022603"/>
    </source>
</evidence>
<evidence type="ECO:0000256" key="3">
    <source>
        <dbReference type="SAM" id="MobiDB-lite"/>
    </source>
</evidence>